<evidence type="ECO:0000313" key="2">
    <source>
        <dbReference type="EMBL" id="GLI32983.1"/>
    </source>
</evidence>
<keyword evidence="1" id="KW-0547">Nucleotide-binding</keyword>
<organism evidence="2 3">
    <name type="scientific">Desulforhabdus amnigena</name>
    <dbReference type="NCBI Taxonomy" id="40218"/>
    <lineage>
        <taxon>Bacteria</taxon>
        <taxon>Pseudomonadati</taxon>
        <taxon>Thermodesulfobacteriota</taxon>
        <taxon>Syntrophobacteria</taxon>
        <taxon>Syntrophobacterales</taxon>
        <taxon>Syntrophobacteraceae</taxon>
        <taxon>Desulforhabdus</taxon>
    </lineage>
</organism>
<proteinExistence type="inferred from homology"/>
<dbReference type="PANTHER" id="PTHR30292:SF0">
    <property type="entry name" value="5-OXOPROLINASE SUBUNIT A"/>
    <property type="match status" value="1"/>
</dbReference>
<name>A0A9W6D0E2_9BACT</name>
<evidence type="ECO:0000313" key="3">
    <source>
        <dbReference type="Proteomes" id="UP001144372"/>
    </source>
</evidence>
<keyword evidence="1" id="KW-0067">ATP-binding</keyword>
<dbReference type="InterPro" id="IPR005501">
    <property type="entry name" value="LamB/YcsF/PxpA-like"/>
</dbReference>
<accession>A0A9W6D0E2</accession>
<dbReference type="CDD" id="cd10787">
    <property type="entry name" value="LamB_YcsF_like"/>
    <property type="match status" value="1"/>
</dbReference>
<dbReference type="GO" id="GO:0005975">
    <property type="term" value="P:carbohydrate metabolic process"/>
    <property type="evidence" value="ECO:0007669"/>
    <property type="project" value="InterPro"/>
</dbReference>
<dbReference type="Proteomes" id="UP001144372">
    <property type="component" value="Unassembled WGS sequence"/>
</dbReference>
<comment type="catalytic activity">
    <reaction evidence="1">
        <text>5-oxo-L-proline + ATP + 2 H2O = L-glutamate + ADP + phosphate + H(+)</text>
        <dbReference type="Rhea" id="RHEA:10348"/>
        <dbReference type="ChEBI" id="CHEBI:15377"/>
        <dbReference type="ChEBI" id="CHEBI:15378"/>
        <dbReference type="ChEBI" id="CHEBI:29985"/>
        <dbReference type="ChEBI" id="CHEBI:30616"/>
        <dbReference type="ChEBI" id="CHEBI:43474"/>
        <dbReference type="ChEBI" id="CHEBI:58402"/>
        <dbReference type="ChEBI" id="CHEBI:456216"/>
        <dbReference type="EC" id="3.5.2.9"/>
    </reaction>
</comment>
<dbReference type="Gene3D" id="3.20.20.370">
    <property type="entry name" value="Glycoside hydrolase/deacetylase"/>
    <property type="match status" value="1"/>
</dbReference>
<comment type="caution">
    <text evidence="2">The sequence shown here is derived from an EMBL/GenBank/DDBJ whole genome shotgun (WGS) entry which is preliminary data.</text>
</comment>
<dbReference type="EMBL" id="BSDR01000001">
    <property type="protein sequence ID" value="GLI32983.1"/>
    <property type="molecule type" value="Genomic_DNA"/>
</dbReference>
<dbReference type="NCBIfam" id="NF003816">
    <property type="entry name" value="PRK05406.1-5"/>
    <property type="match status" value="1"/>
</dbReference>
<dbReference type="NCBIfam" id="NF003814">
    <property type="entry name" value="PRK05406.1-3"/>
    <property type="match status" value="1"/>
</dbReference>
<dbReference type="GO" id="GO:0017168">
    <property type="term" value="F:5-oxoprolinase (ATP-hydrolyzing) activity"/>
    <property type="evidence" value="ECO:0007669"/>
    <property type="project" value="UniProtKB-UniRule"/>
</dbReference>
<evidence type="ECO:0000256" key="1">
    <source>
        <dbReference type="HAMAP-Rule" id="MF_00691"/>
    </source>
</evidence>
<dbReference type="EC" id="3.5.2.9" evidence="1"/>
<dbReference type="InterPro" id="IPR011330">
    <property type="entry name" value="Glyco_hydro/deAcase_b/a-brl"/>
</dbReference>
<gene>
    <name evidence="1" type="primary">pxpA</name>
    <name evidence="2" type="ORF">DAMNIGENAA_04160</name>
</gene>
<dbReference type="HAMAP" id="MF_00691">
    <property type="entry name" value="PxpA"/>
    <property type="match status" value="1"/>
</dbReference>
<comment type="function">
    <text evidence="1">Catalyzes the cleavage of 5-oxoproline to form L-glutamate coupled to the hydrolysis of ATP to ADP and inorganic phosphate.</text>
</comment>
<comment type="subunit">
    <text evidence="1">Forms a complex composed of PxpA, PxpB and PxpC.</text>
</comment>
<keyword evidence="3" id="KW-1185">Reference proteome</keyword>
<dbReference type="AlphaFoldDB" id="A0A9W6D0E2"/>
<dbReference type="Pfam" id="PF03746">
    <property type="entry name" value="LamB_YcsF"/>
    <property type="match status" value="1"/>
</dbReference>
<dbReference type="PANTHER" id="PTHR30292">
    <property type="entry name" value="UNCHARACTERIZED PROTEIN YBGL-RELATED"/>
    <property type="match status" value="1"/>
</dbReference>
<reference evidence="2" key="1">
    <citation type="submission" date="2022-12" db="EMBL/GenBank/DDBJ databases">
        <title>Reference genome sequencing for broad-spectrum identification of bacterial and archaeal isolates by mass spectrometry.</title>
        <authorList>
            <person name="Sekiguchi Y."/>
            <person name="Tourlousse D.M."/>
        </authorList>
    </citation>
    <scope>NUCLEOTIDE SEQUENCE</scope>
    <source>
        <strain evidence="2">ASRB1</strain>
    </source>
</reference>
<protein>
    <recommendedName>
        <fullName evidence="1">5-oxoprolinase subunit A</fullName>
        <shortName evidence="1">5-OPase subunit A</shortName>
        <ecNumber evidence="1">3.5.2.9</ecNumber>
    </recommendedName>
    <alternativeName>
        <fullName evidence="1">5-oxoprolinase (ATP-hydrolyzing) subunit A</fullName>
    </alternativeName>
</protein>
<keyword evidence="1" id="KW-0378">Hydrolase</keyword>
<comment type="similarity">
    <text evidence="1">Belongs to the LamB/PxpA family.</text>
</comment>
<dbReference type="SUPFAM" id="SSF88713">
    <property type="entry name" value="Glycoside hydrolase/deacetylase"/>
    <property type="match status" value="1"/>
</dbReference>
<sequence>MVSIDINCDMGESFGSYVIGEDEKVIPFITSANIACGYHAGDPLVMAKTVYLAKEHHVGIGAHPGYPDLLGYGRRALQTFPGEIKNYLLYQMGALRAFAEAAGARLRHVKPHGALYNLIAHNEAAAMEAVEAVKAFDPDLFFFILSGSLCAEMAEAFGLRVVQEVFPDRGYLSDGQLAPRGMERAVIHDASAVRTRVIKLVAEGRITSIEGQEIEIKADTLCVHGDTPGAWKLARVIRQAMEETGIEVTAPGKQENK</sequence>
<dbReference type="GO" id="GO:0005524">
    <property type="term" value="F:ATP binding"/>
    <property type="evidence" value="ECO:0007669"/>
    <property type="project" value="UniProtKB-UniRule"/>
</dbReference>